<dbReference type="Proteomes" id="UP001167160">
    <property type="component" value="Unassembled WGS sequence"/>
</dbReference>
<gene>
    <name evidence="1" type="ORF">M1E25_07545</name>
</gene>
<name>A0ABT0X5L0_9ACTN</name>
<proteinExistence type="predicted"/>
<dbReference type="RefSeq" id="WP_251411618.1">
    <property type="nucleotide sequence ID" value="NZ_JAMQGM010000016.1"/>
</dbReference>
<protein>
    <submittedName>
        <fullName evidence="1">Type A2 lantipeptide</fullName>
    </submittedName>
</protein>
<dbReference type="EMBL" id="JAMQGM010000016">
    <property type="protein sequence ID" value="MCM2577203.1"/>
    <property type="molecule type" value="Genomic_DNA"/>
</dbReference>
<evidence type="ECO:0000313" key="2">
    <source>
        <dbReference type="Proteomes" id="UP001167160"/>
    </source>
</evidence>
<evidence type="ECO:0000313" key="1">
    <source>
        <dbReference type="EMBL" id="MCM2577203.1"/>
    </source>
</evidence>
<reference evidence="1" key="1">
    <citation type="journal article" date="2023" name="Int. J. Syst. Evol. Microbiol.">
        <title>Streptomyces meridianus sp. nov. isolated from brackish water of the Tagus estuary in Alcochete, Portugal.</title>
        <authorList>
            <person name="Santos J.D.N."/>
            <person name="Klimek D."/>
            <person name="Calusinska M."/>
            <person name="Lobo Da Cunha A."/>
            <person name="Catita J."/>
            <person name="Goncalves H."/>
            <person name="Gonzalez I."/>
            <person name="Reyes F."/>
            <person name="Lage O.M."/>
        </authorList>
    </citation>
    <scope>NUCLEOTIDE SEQUENCE</scope>
    <source>
        <strain evidence="1">MTZ3.1</strain>
    </source>
</reference>
<accession>A0ABT0X5L0</accession>
<comment type="caution">
    <text evidence="1">The sequence shown here is derived from an EMBL/GenBank/DDBJ whole genome shotgun (WGS) entry which is preliminary data.</text>
</comment>
<organism evidence="1 2">
    <name type="scientific">Streptomyces meridianus</name>
    <dbReference type="NCBI Taxonomy" id="2938945"/>
    <lineage>
        <taxon>Bacteria</taxon>
        <taxon>Bacillati</taxon>
        <taxon>Actinomycetota</taxon>
        <taxon>Actinomycetes</taxon>
        <taxon>Kitasatosporales</taxon>
        <taxon>Streptomycetaceae</taxon>
        <taxon>Streptomyces</taxon>
    </lineage>
</organism>
<sequence length="74" mass="7219">MRQDFTPQVETREIADSDLDNVSGGVGVNLDPALGAVQGALPVAEVTGLVGQTTGVDVAGVAGQVSGVTGIAGL</sequence>
<keyword evidence="2" id="KW-1185">Reference proteome</keyword>